<keyword evidence="1" id="KW-0732">Signal</keyword>
<reference evidence="2" key="1">
    <citation type="submission" date="2019-12" db="EMBL/GenBank/DDBJ databases">
        <title>The sialotranscriptome of the gopher-tortoise tick, Amblyomma tuberculatum.</title>
        <authorList>
            <person name="Karim S."/>
            <person name="Andersen J."/>
            <person name="Kumar D."/>
            <person name="Adamson S."/>
            <person name="Ennen J."/>
            <person name="Qualis C.P."/>
            <person name="Ribeiro J.M.C."/>
        </authorList>
    </citation>
    <scope>NUCLEOTIDE SEQUENCE</scope>
    <source>
        <strain evidence="2">Removed</strain>
        <tissue evidence="2">Salivary glands</tissue>
    </source>
</reference>
<sequence length="158" mass="17948">MTVFLRSALLVYIAMVAQARTPLLGGWVQHENPSSSLKFFQLAFKVLGPTVDPPYNSGTNMRIVKSSTQEVFSTLSPPPGKPEKKMEILKAVKYKIIVEIADITCGFQRLEQNATTIKKRSKKLYCWTGKVTEICRLELFELMKTKNVTVRYMNCKKP</sequence>
<dbReference type="AlphaFoldDB" id="A0A6M2E5H1"/>
<proteinExistence type="predicted"/>
<protein>
    <submittedName>
        <fullName evidence="2">Putative conserved secreted protein</fullName>
    </submittedName>
</protein>
<evidence type="ECO:0000313" key="2">
    <source>
        <dbReference type="EMBL" id="NOV53180.1"/>
    </source>
</evidence>
<accession>A0A6M2E5H1</accession>
<organism evidence="2">
    <name type="scientific">Amblyomma tuberculatum</name>
    <dbReference type="NCBI Taxonomy" id="48802"/>
    <lineage>
        <taxon>Eukaryota</taxon>
        <taxon>Metazoa</taxon>
        <taxon>Ecdysozoa</taxon>
        <taxon>Arthropoda</taxon>
        <taxon>Chelicerata</taxon>
        <taxon>Arachnida</taxon>
        <taxon>Acari</taxon>
        <taxon>Parasitiformes</taxon>
        <taxon>Ixodida</taxon>
        <taxon>Ixodoidea</taxon>
        <taxon>Ixodidae</taxon>
        <taxon>Amblyomminae</taxon>
        <taxon>Amblyomma</taxon>
    </lineage>
</organism>
<name>A0A6M2E5H1_9ACAR</name>
<feature type="signal peptide" evidence="1">
    <location>
        <begin position="1"/>
        <end position="19"/>
    </location>
</feature>
<feature type="chain" id="PRO_5026991143" evidence="1">
    <location>
        <begin position="20"/>
        <end position="158"/>
    </location>
</feature>
<evidence type="ECO:0000256" key="1">
    <source>
        <dbReference type="SAM" id="SignalP"/>
    </source>
</evidence>
<dbReference type="EMBL" id="GIDH01001237">
    <property type="protein sequence ID" value="NOV53180.1"/>
    <property type="molecule type" value="Transcribed_RNA"/>
</dbReference>